<gene>
    <name evidence="3" type="ORF">JIN82_12105</name>
</gene>
<keyword evidence="1" id="KW-0732">Signal</keyword>
<name>A0A8J7MEG4_9BACT</name>
<organism evidence="3 4">
    <name type="scientific">Persicirhabdus sediminis</name>
    <dbReference type="NCBI Taxonomy" id="454144"/>
    <lineage>
        <taxon>Bacteria</taxon>
        <taxon>Pseudomonadati</taxon>
        <taxon>Verrucomicrobiota</taxon>
        <taxon>Verrucomicrobiia</taxon>
        <taxon>Verrucomicrobiales</taxon>
        <taxon>Verrucomicrobiaceae</taxon>
        <taxon>Persicirhabdus</taxon>
    </lineage>
</organism>
<feature type="domain" description="Ice-binding protein C-terminal" evidence="2">
    <location>
        <begin position="207"/>
        <end position="230"/>
    </location>
</feature>
<keyword evidence="4" id="KW-1185">Reference proteome</keyword>
<reference evidence="3" key="1">
    <citation type="submission" date="2021-01" db="EMBL/GenBank/DDBJ databases">
        <title>Modified the classification status of verrucomicrobia.</title>
        <authorList>
            <person name="Feng X."/>
        </authorList>
    </citation>
    <scope>NUCLEOTIDE SEQUENCE</scope>
    <source>
        <strain evidence="3">_KCTC 22039</strain>
    </source>
</reference>
<dbReference type="RefSeq" id="WP_200311907.1">
    <property type="nucleotide sequence ID" value="NZ_JAENIM010000041.1"/>
</dbReference>
<dbReference type="InterPro" id="IPR013424">
    <property type="entry name" value="Ice-binding_C"/>
</dbReference>
<sequence>MRIRQTILCSAFICTAPLLQAATVTFDSDLFLAQLAADDRADFASYSFTQTTADATFELTATALDSVESNAYVGRMNGGALSVSTELGLNDGRIRVNQGFLIEIAITDGAENIESISFASAGLLWTSSSSDVRAYSFTDHNAESSGTLTGPYTGNLVTAAMLTSVNASIDLTSTTSDLASWSLTIDNENTSVSALDSVNFEYTLAAPIPEPSTAGLAALALIGGVSLRRRKM</sequence>
<dbReference type="Pfam" id="PF07589">
    <property type="entry name" value="PEP-CTERM"/>
    <property type="match status" value="1"/>
</dbReference>
<comment type="caution">
    <text evidence="3">The sequence shown here is derived from an EMBL/GenBank/DDBJ whole genome shotgun (WGS) entry which is preliminary data.</text>
</comment>
<accession>A0A8J7MEG4</accession>
<evidence type="ECO:0000259" key="2">
    <source>
        <dbReference type="Pfam" id="PF07589"/>
    </source>
</evidence>
<proteinExistence type="predicted"/>
<evidence type="ECO:0000256" key="1">
    <source>
        <dbReference type="SAM" id="SignalP"/>
    </source>
</evidence>
<dbReference type="AlphaFoldDB" id="A0A8J7MEG4"/>
<dbReference type="NCBIfam" id="TIGR02595">
    <property type="entry name" value="PEP_CTERM"/>
    <property type="match status" value="1"/>
</dbReference>
<dbReference type="Proteomes" id="UP000624703">
    <property type="component" value="Unassembled WGS sequence"/>
</dbReference>
<evidence type="ECO:0000313" key="4">
    <source>
        <dbReference type="Proteomes" id="UP000624703"/>
    </source>
</evidence>
<evidence type="ECO:0000313" key="3">
    <source>
        <dbReference type="EMBL" id="MBK1791897.1"/>
    </source>
</evidence>
<dbReference type="EMBL" id="JAENIM010000041">
    <property type="protein sequence ID" value="MBK1791897.1"/>
    <property type="molecule type" value="Genomic_DNA"/>
</dbReference>
<protein>
    <submittedName>
        <fullName evidence="3">PEP-CTERM sorting domain-containing protein</fullName>
    </submittedName>
</protein>
<feature type="signal peptide" evidence="1">
    <location>
        <begin position="1"/>
        <end position="21"/>
    </location>
</feature>
<feature type="chain" id="PRO_5035177831" evidence="1">
    <location>
        <begin position="22"/>
        <end position="232"/>
    </location>
</feature>